<protein>
    <submittedName>
        <fullName evidence="14 15">Sensor histidine kinase</fullName>
        <ecNumber evidence="14">2.7.13.3</ecNumber>
    </submittedName>
</protein>
<keyword evidence="6" id="KW-0547">Nucleotide-binding</keyword>
<evidence type="ECO:0000256" key="2">
    <source>
        <dbReference type="ARBA" id="ARBA00022475"/>
    </source>
</evidence>
<name>A0A840SHL5_9SPIR</name>
<dbReference type="SUPFAM" id="SSF158472">
    <property type="entry name" value="HAMP domain-like"/>
    <property type="match status" value="1"/>
</dbReference>
<evidence type="ECO:0000256" key="9">
    <source>
        <dbReference type="ARBA" id="ARBA00022989"/>
    </source>
</evidence>
<evidence type="ECO:0000313" key="15">
    <source>
        <dbReference type="EMBL" id="QOS40724.1"/>
    </source>
</evidence>
<feature type="transmembrane region" description="Helical" evidence="12">
    <location>
        <begin position="296"/>
        <end position="320"/>
    </location>
</feature>
<dbReference type="GO" id="GO:0005524">
    <property type="term" value="F:ATP binding"/>
    <property type="evidence" value="ECO:0007669"/>
    <property type="project" value="UniProtKB-KW"/>
</dbReference>
<dbReference type="AlphaFoldDB" id="A0A840SHL5"/>
<evidence type="ECO:0000256" key="5">
    <source>
        <dbReference type="ARBA" id="ARBA00022692"/>
    </source>
</evidence>
<dbReference type="GO" id="GO:0005886">
    <property type="term" value="C:plasma membrane"/>
    <property type="evidence" value="ECO:0007669"/>
    <property type="project" value="UniProtKB-SubCell"/>
</dbReference>
<evidence type="ECO:0000256" key="10">
    <source>
        <dbReference type="ARBA" id="ARBA00023012"/>
    </source>
</evidence>
<evidence type="ECO:0000256" key="6">
    <source>
        <dbReference type="ARBA" id="ARBA00022741"/>
    </source>
</evidence>
<dbReference type="InterPro" id="IPR003660">
    <property type="entry name" value="HAMP_dom"/>
</dbReference>
<evidence type="ECO:0000256" key="4">
    <source>
        <dbReference type="ARBA" id="ARBA00022679"/>
    </source>
</evidence>
<keyword evidence="10" id="KW-0902">Two-component regulatory system</keyword>
<evidence type="ECO:0000256" key="7">
    <source>
        <dbReference type="ARBA" id="ARBA00022777"/>
    </source>
</evidence>
<keyword evidence="3" id="KW-0597">Phosphoprotein</keyword>
<dbReference type="InterPro" id="IPR050640">
    <property type="entry name" value="Bact_2-comp_sensor_kinase"/>
</dbReference>
<organism evidence="14 16">
    <name type="scientific">Treponema rectale</name>
    <dbReference type="NCBI Taxonomy" id="744512"/>
    <lineage>
        <taxon>Bacteria</taxon>
        <taxon>Pseudomonadati</taxon>
        <taxon>Spirochaetota</taxon>
        <taxon>Spirochaetia</taxon>
        <taxon>Spirochaetales</taxon>
        <taxon>Treponemataceae</taxon>
        <taxon>Treponema</taxon>
    </lineage>
</organism>
<dbReference type="EMBL" id="CP031517">
    <property type="protein sequence ID" value="QOS40724.1"/>
    <property type="molecule type" value="Genomic_DNA"/>
</dbReference>
<feature type="domain" description="HAMP" evidence="13">
    <location>
        <begin position="322"/>
        <end position="375"/>
    </location>
</feature>
<keyword evidence="9 12" id="KW-1133">Transmembrane helix</keyword>
<evidence type="ECO:0000256" key="1">
    <source>
        <dbReference type="ARBA" id="ARBA00004651"/>
    </source>
</evidence>
<keyword evidence="11 12" id="KW-0472">Membrane</keyword>
<dbReference type="Pfam" id="PF00672">
    <property type="entry name" value="HAMP"/>
    <property type="match status" value="1"/>
</dbReference>
<dbReference type="SUPFAM" id="SSF55874">
    <property type="entry name" value="ATPase domain of HSP90 chaperone/DNA topoisomerase II/histidine kinase"/>
    <property type="match status" value="1"/>
</dbReference>
<dbReference type="InterPro" id="IPR036890">
    <property type="entry name" value="HATPase_C_sf"/>
</dbReference>
<keyword evidence="7 14" id="KW-0418">Kinase</keyword>
<dbReference type="Proteomes" id="UP000593591">
    <property type="component" value="Chromosome"/>
</dbReference>
<keyword evidence="5 12" id="KW-0812">Transmembrane</keyword>
<evidence type="ECO:0000256" key="3">
    <source>
        <dbReference type="ARBA" id="ARBA00022553"/>
    </source>
</evidence>
<dbReference type="PANTHER" id="PTHR34220">
    <property type="entry name" value="SENSOR HISTIDINE KINASE YPDA"/>
    <property type="match status" value="1"/>
</dbReference>
<dbReference type="GO" id="GO:0000155">
    <property type="term" value="F:phosphorelay sensor kinase activity"/>
    <property type="evidence" value="ECO:0007669"/>
    <property type="project" value="InterPro"/>
</dbReference>
<dbReference type="Pfam" id="PF06580">
    <property type="entry name" value="His_kinase"/>
    <property type="match status" value="1"/>
</dbReference>
<dbReference type="EMBL" id="JACHFR010000002">
    <property type="protein sequence ID" value="MBB5219396.1"/>
    <property type="molecule type" value="Genomic_DNA"/>
</dbReference>
<accession>A0A840SHL5</accession>
<evidence type="ECO:0000313" key="14">
    <source>
        <dbReference type="EMBL" id="MBB5219396.1"/>
    </source>
</evidence>
<dbReference type="Gene3D" id="3.30.565.10">
    <property type="entry name" value="Histidine kinase-like ATPase, C-terminal domain"/>
    <property type="match status" value="1"/>
</dbReference>
<dbReference type="PANTHER" id="PTHR34220:SF11">
    <property type="entry name" value="SENSOR PROTEIN KINASE HPTS"/>
    <property type="match status" value="1"/>
</dbReference>
<keyword evidence="16" id="KW-1185">Reference proteome</keyword>
<evidence type="ECO:0000259" key="13">
    <source>
        <dbReference type="PROSITE" id="PS50885"/>
    </source>
</evidence>
<evidence type="ECO:0000256" key="11">
    <source>
        <dbReference type="ARBA" id="ARBA00023136"/>
    </source>
</evidence>
<dbReference type="Gene3D" id="6.10.340.10">
    <property type="match status" value="1"/>
</dbReference>
<gene>
    <name evidence="15" type="ORF">DYE49_09790</name>
    <name evidence="14" type="ORF">HNP77_001765</name>
</gene>
<dbReference type="CDD" id="cd06225">
    <property type="entry name" value="HAMP"/>
    <property type="match status" value="1"/>
</dbReference>
<reference evidence="14 16" key="2">
    <citation type="submission" date="2020-08" db="EMBL/GenBank/DDBJ databases">
        <title>Genomic Encyclopedia of Type Strains, Phase IV (KMG-IV): sequencing the most valuable type-strain genomes for metagenomic binning, comparative biology and taxonomic classification.</title>
        <authorList>
            <person name="Goeker M."/>
        </authorList>
    </citation>
    <scope>NUCLEOTIDE SEQUENCE [LARGE SCALE GENOMIC DNA]</scope>
    <source>
        <strain evidence="14 16">DSM 103679</strain>
    </source>
</reference>
<dbReference type="KEGG" id="trc:DYE49_09790"/>
<keyword evidence="8" id="KW-0067">ATP-binding</keyword>
<sequence>MLLRKIGSIFNNHRFSKRLVMIYTCIVVVPLAFIFIILMAVYKSSFQDEVEDNSRHIVLNEFSDLQRRMESVDRIEKIINSNAALLSFLMSPQEYDEAETISTVISATDSLEKILAVEADLSSLRIFADNENVPERSPVLFHSDRTDLDRLSRWEFDYNPFYIFSQRYKEPSVICTTRRLFNGRRKVGFIQISIDPKKFFPFMFEQKKSEESFCILKIGENGMLSRFNNSQIKTQCILDDSALSQIQKQYDKFSQGEIIKFQSNGKSYIGAFATVPELNIVLIHSRYMPIVEPHMLTIYIGFIVGLVVTLFFFFFVIAYITTKMLGGVYSIIDGMKEIRSGNLDVCIPVTSSIDEISLTQITFNSMVDKIKTQIEMIKTEEHLIADTEMKAMQNQINAHFLYNVLETIHMQALLKEDNETAESILVLGKMMRYCLRWRVHSVTLSQELEYINSYIKILNIRNDYKITLEADIPEKLLDREIPKMLVQPFVENSFYHGIEPLAQDSVIKIYTEVDVENDRLFLCVQDFGCGISEEKLEEIKNYLADVDYERDSTGSIGIKNIQQRLFLFYGEEYKLQIFSTQGKGTVIKVPLPLSEVRL</sequence>
<dbReference type="InterPro" id="IPR010559">
    <property type="entry name" value="Sig_transdc_His_kin_internal"/>
</dbReference>
<evidence type="ECO:0000256" key="12">
    <source>
        <dbReference type="SAM" id="Phobius"/>
    </source>
</evidence>
<evidence type="ECO:0000313" key="17">
    <source>
        <dbReference type="Proteomes" id="UP000593591"/>
    </source>
</evidence>
<evidence type="ECO:0000256" key="8">
    <source>
        <dbReference type="ARBA" id="ARBA00022840"/>
    </source>
</evidence>
<proteinExistence type="predicted"/>
<dbReference type="SMART" id="SM00304">
    <property type="entry name" value="HAMP"/>
    <property type="match status" value="1"/>
</dbReference>
<dbReference type="EC" id="2.7.13.3" evidence="14"/>
<comment type="subcellular location">
    <subcellularLocation>
        <location evidence="1">Cell membrane</location>
        <topology evidence="1">Multi-pass membrane protein</topology>
    </subcellularLocation>
</comment>
<dbReference type="PROSITE" id="PS50885">
    <property type="entry name" value="HAMP"/>
    <property type="match status" value="1"/>
</dbReference>
<keyword evidence="4 14" id="KW-0808">Transferase</keyword>
<keyword evidence="2" id="KW-1003">Cell membrane</keyword>
<dbReference type="Proteomes" id="UP000578697">
    <property type="component" value="Unassembled WGS sequence"/>
</dbReference>
<feature type="transmembrane region" description="Helical" evidence="12">
    <location>
        <begin position="20"/>
        <end position="42"/>
    </location>
</feature>
<reference evidence="15 17" key="1">
    <citation type="submission" date="2018-08" db="EMBL/GenBank/DDBJ databases">
        <title>The first complete genome of Treponema rectale (CHPAT), a commensal spirochete of the bovine rectum.</title>
        <authorList>
            <person name="Staton G.J."/>
            <person name="Clegg S.R."/>
            <person name="Carter S.D."/>
            <person name="Radford A.D."/>
            <person name="Darby A."/>
            <person name="Hall N."/>
            <person name="Birtles R.J."/>
            <person name="Evans N.J."/>
        </authorList>
    </citation>
    <scope>NUCLEOTIDE SEQUENCE [LARGE SCALE GENOMIC DNA]</scope>
    <source>
        <strain evidence="15 17">CHPA</strain>
    </source>
</reference>
<evidence type="ECO:0000313" key="16">
    <source>
        <dbReference type="Proteomes" id="UP000578697"/>
    </source>
</evidence>
<dbReference type="RefSeq" id="WP_184652804.1">
    <property type="nucleotide sequence ID" value="NZ_JACHFR010000002.1"/>
</dbReference>